<evidence type="ECO:0000313" key="1">
    <source>
        <dbReference type="EMBL" id="GME97543.1"/>
    </source>
</evidence>
<gene>
    <name evidence="1" type="ORF">Cboi01_000464500</name>
</gene>
<reference evidence="1" key="1">
    <citation type="submission" date="2023-04" db="EMBL/GenBank/DDBJ databases">
        <title>Candida boidinii NBRC 1967.</title>
        <authorList>
            <person name="Ichikawa N."/>
            <person name="Sato H."/>
            <person name="Tonouchi N."/>
        </authorList>
    </citation>
    <scope>NUCLEOTIDE SEQUENCE</scope>
    <source>
        <strain evidence="1">NBRC 1967</strain>
    </source>
</reference>
<name>A0ACB5TYV7_CANBO</name>
<dbReference type="Proteomes" id="UP001165101">
    <property type="component" value="Unassembled WGS sequence"/>
</dbReference>
<keyword evidence="2" id="KW-1185">Reference proteome</keyword>
<comment type="caution">
    <text evidence="1">The sequence shown here is derived from an EMBL/GenBank/DDBJ whole genome shotgun (WGS) entry which is preliminary data.</text>
</comment>
<dbReference type="EMBL" id="BSXV01003096">
    <property type="protein sequence ID" value="GME97543.1"/>
    <property type="molecule type" value="Genomic_DNA"/>
</dbReference>
<proteinExistence type="predicted"/>
<sequence length="704" mass="78425">MIINKEQDLTSDVKLIGDLKELSPELLYANQSITRSNSNQLTINTMSSFDTNITVSNQSNAYSSALSNTKLNKIVNNDIDLNSTPKMSEPTDMLVESINNLILQPSSNNNEYTHDPKRVQNINNSNNNDEQKFKNDITSGSGITNKISNSNLANLANFIKPSVSSKSINNYMTNMDKDNQNNSSPLKNNSSETKGLDDNFDNNKLNVEIISTNSDEHNYSNNNNNNNDLSQYSESNDNLKNNNENGDNINNKKIDLMKRIDANDREYEHSIITNEDLYTPRISQNEFPLNSPPLHSIASSSHKEQHQQQQQQIDDHLQQEKQLYQQQGAPQNSSSTNLPTSPTQQVNNKSKRFRFKFRKSSNTSLNTKRSMTSLNSNNDTNSLYTSQSLAMNTGPLRHTSNSSVDYNSRDIDHDGDGNSSILMSNDTNSTYDQFSPTPQDSDNQSILTSKTASKLALFKSTTNNSINSINNKRKLLGKYFNKNSNNNNINNNNNSNKDINNTDKVVINQNFISKKVTGSKEIPRISNPSMPTRNVGMGITYPITDNNNNQNNNYNRQSHISNSKSVNTLHTLTSTHTTMTTSNSNYNLVSDEDEIDRFENLKSVSSSVANNLQNIMKTDDNNRKSVGLIDDPEVSEDYGQVVASEDLSTTPQSLAIEDSNTPVSDFNSPPPVNHSADSTFSSQVEQESSAISSQTPSTSSPEKI</sequence>
<evidence type="ECO:0000313" key="2">
    <source>
        <dbReference type="Proteomes" id="UP001165101"/>
    </source>
</evidence>
<organism evidence="1 2">
    <name type="scientific">Candida boidinii</name>
    <name type="common">Yeast</name>
    <dbReference type="NCBI Taxonomy" id="5477"/>
    <lineage>
        <taxon>Eukaryota</taxon>
        <taxon>Fungi</taxon>
        <taxon>Dikarya</taxon>
        <taxon>Ascomycota</taxon>
        <taxon>Saccharomycotina</taxon>
        <taxon>Pichiomycetes</taxon>
        <taxon>Pichiales</taxon>
        <taxon>Pichiaceae</taxon>
        <taxon>Ogataea</taxon>
        <taxon>Ogataea/Candida clade</taxon>
    </lineage>
</organism>
<accession>A0ACB5TYV7</accession>
<protein>
    <submittedName>
        <fullName evidence="1">Unnamed protein product</fullName>
    </submittedName>
</protein>